<feature type="non-terminal residue" evidence="6">
    <location>
        <position position="1"/>
    </location>
</feature>
<dbReference type="SUPFAM" id="SSF52540">
    <property type="entry name" value="P-loop containing nucleoside triphosphate hydrolases"/>
    <property type="match status" value="2"/>
</dbReference>
<comment type="caution">
    <text evidence="6">The sequence shown here is derived from an EMBL/GenBank/DDBJ whole genome shotgun (WGS) entry which is preliminary data.</text>
</comment>
<feature type="domain" description="AAA+ ATPase" evidence="5">
    <location>
        <begin position="600"/>
        <end position="736"/>
    </location>
</feature>
<evidence type="ECO:0000259" key="5">
    <source>
        <dbReference type="SMART" id="SM00382"/>
    </source>
</evidence>
<dbReference type="SMART" id="SM00382">
    <property type="entry name" value="AAA"/>
    <property type="match status" value="2"/>
</dbReference>
<dbReference type="GO" id="GO:0042254">
    <property type="term" value="P:ribosome biogenesis"/>
    <property type="evidence" value="ECO:0007669"/>
    <property type="project" value="TreeGrafter"/>
</dbReference>
<keyword evidence="2" id="KW-0547">Nucleotide-binding</keyword>
<dbReference type="Gene3D" id="1.10.8.60">
    <property type="match status" value="2"/>
</dbReference>
<evidence type="ECO:0000256" key="3">
    <source>
        <dbReference type="ARBA" id="ARBA00022840"/>
    </source>
</evidence>
<evidence type="ECO:0000256" key="4">
    <source>
        <dbReference type="SAM" id="MobiDB-lite"/>
    </source>
</evidence>
<dbReference type="Gene3D" id="1.10.10.2010">
    <property type="match status" value="1"/>
</dbReference>
<reference evidence="6 7" key="1">
    <citation type="submission" date="2015-08" db="EMBL/GenBank/DDBJ databases">
        <title>The genome of the Asian arowana (Scleropages formosus).</title>
        <authorList>
            <person name="Tan M.H."/>
            <person name="Gan H.M."/>
            <person name="Croft L.J."/>
            <person name="Austin C.M."/>
        </authorList>
    </citation>
    <scope>NUCLEOTIDE SEQUENCE [LARGE SCALE GENOMIC DNA]</scope>
    <source>
        <strain evidence="6">Aro1</strain>
    </source>
</reference>
<dbReference type="InterPro" id="IPR038100">
    <property type="entry name" value="NLV2_N_sf"/>
</dbReference>
<dbReference type="CDD" id="cd19518">
    <property type="entry name" value="RecA-like_NVL_r1-like"/>
    <property type="match status" value="1"/>
</dbReference>
<dbReference type="InterPro" id="IPR027417">
    <property type="entry name" value="P-loop_NTPase"/>
</dbReference>
<keyword evidence="3" id="KW-0067">ATP-binding</keyword>
<evidence type="ECO:0000256" key="2">
    <source>
        <dbReference type="ARBA" id="ARBA00022741"/>
    </source>
</evidence>
<dbReference type="InterPro" id="IPR041569">
    <property type="entry name" value="AAA_lid_3"/>
</dbReference>
<dbReference type="InterPro" id="IPR003960">
    <property type="entry name" value="ATPase_AAA_CS"/>
</dbReference>
<dbReference type="GO" id="GO:1990275">
    <property type="term" value="F:preribosome binding"/>
    <property type="evidence" value="ECO:0007669"/>
    <property type="project" value="TreeGrafter"/>
</dbReference>
<dbReference type="InterPro" id="IPR031996">
    <property type="entry name" value="NVL2_nucleolin-bd"/>
</dbReference>
<comment type="similarity">
    <text evidence="1">Belongs to the AAA ATPase family.</text>
</comment>
<dbReference type="InterPro" id="IPR003959">
    <property type="entry name" value="ATPase_AAA_core"/>
</dbReference>
<accession>A0A0P7UH84</accession>
<dbReference type="GO" id="GO:0005634">
    <property type="term" value="C:nucleus"/>
    <property type="evidence" value="ECO:0007669"/>
    <property type="project" value="TreeGrafter"/>
</dbReference>
<dbReference type="Proteomes" id="UP000034805">
    <property type="component" value="Unassembled WGS sequence"/>
</dbReference>
<dbReference type="InterPro" id="IPR003593">
    <property type="entry name" value="AAA+_ATPase"/>
</dbReference>
<dbReference type="AlphaFoldDB" id="A0A0P7UH84"/>
<dbReference type="FunFam" id="3.40.50.300:FF:000600">
    <property type="entry name" value="Nuclear valosin-containing protein-like"/>
    <property type="match status" value="1"/>
</dbReference>
<feature type="non-terminal residue" evidence="6">
    <location>
        <position position="800"/>
    </location>
</feature>
<gene>
    <name evidence="6" type="ORF">Z043_113794</name>
</gene>
<proteinExistence type="inferred from homology"/>
<dbReference type="Pfam" id="PF00004">
    <property type="entry name" value="AAA"/>
    <property type="match status" value="2"/>
</dbReference>
<feature type="compositionally biased region" description="Basic residues" evidence="4">
    <location>
        <begin position="182"/>
        <end position="194"/>
    </location>
</feature>
<dbReference type="GO" id="GO:0016887">
    <property type="term" value="F:ATP hydrolysis activity"/>
    <property type="evidence" value="ECO:0007669"/>
    <property type="project" value="InterPro"/>
</dbReference>
<dbReference type="PANTHER" id="PTHR23077:SF171">
    <property type="entry name" value="NUCLEAR VALOSIN-CONTAINING PROTEIN-LIKE"/>
    <property type="match status" value="1"/>
</dbReference>
<dbReference type="Pfam" id="PF16725">
    <property type="entry name" value="Nucleolin_bd"/>
    <property type="match status" value="1"/>
</dbReference>
<evidence type="ECO:0000313" key="7">
    <source>
        <dbReference type="Proteomes" id="UP000034805"/>
    </source>
</evidence>
<dbReference type="GO" id="GO:0003723">
    <property type="term" value="F:RNA binding"/>
    <property type="evidence" value="ECO:0007669"/>
    <property type="project" value="TreeGrafter"/>
</dbReference>
<dbReference type="InterPro" id="IPR050168">
    <property type="entry name" value="AAA_ATPase_domain"/>
</dbReference>
<dbReference type="GO" id="GO:0005524">
    <property type="term" value="F:ATP binding"/>
    <property type="evidence" value="ECO:0007669"/>
    <property type="project" value="UniProtKB-KW"/>
</dbReference>
<dbReference type="PANTHER" id="PTHR23077">
    <property type="entry name" value="AAA-FAMILY ATPASE"/>
    <property type="match status" value="1"/>
</dbReference>
<evidence type="ECO:0000313" key="6">
    <source>
        <dbReference type="EMBL" id="KPP67594.1"/>
    </source>
</evidence>
<sequence length="800" mass="87093">YLSTHDSQYVDLVTVAADLQKLYRMDYGRRNKTAFRIQVEKVYGVICGESGIVGLENKHLAKRARHSQDPEMDDDSDTDKNSSDSEADVPDNPFTNHMNNSLMSLYRKGAPESGTPQREKPTGGSVANSTAVSATKVSSGGWFIDKGRGAEDDNILIDLCEEDAGSPVQKQTDVSMLEAEKKPKKNRVKRGKRRKEGELLVADGVIESSVKDAKARTKAPELQHPSVTFEDIGGNEEMLKEVCKLLIHMRHPEVYQQLGVVPPRGFLLHGPPGCGKTLLAHAVAGEMALPLLKVSAPELVSGVSGESEQKLRELFEQAVTNAPCILFIDEIDAITPKREVASKDMERRIVAQLLTCMDDLNSLAVTAQVLVIGATNRPDSLDPALRRAGRFDREVCLGIPDEGARLRILKTLCRKLTLPTDFDFQLLARLTPGYVGADLMALCREAAMNAVNRALFQLKQKDLQVNTSEPLTQNGLLSPAQVVAAQDSNTSAPEAQILHTLQSDDFCLLPQDELCSLLSLLKSDTALSGEQLSNLCILMSDFQESLSCVQPSAKREGFATVPDVTWADIGALQDIREELTMAILAPVRSPEQFKALGLTAPAGVLLAGPPGCGKTLLAKAVANESGLNFISVKGPELLNMYVGESERAVRQVFQRGRNSAPCVIFFDEIDALCPRRSGHESGASVRVVNQLLTEMDGLETRRQVFIMAATNRPDIIDPAVLRPGRLDKTLYVGLPLPSDRHAILLTVTKGGMRPPLEADVNLEEIAYDERCDCFTGADLSALVREASVNALRAHLDSCST</sequence>
<feature type="region of interest" description="Disordered" evidence="4">
    <location>
        <begin position="166"/>
        <end position="194"/>
    </location>
</feature>
<evidence type="ECO:0000256" key="1">
    <source>
        <dbReference type="ARBA" id="ARBA00006914"/>
    </source>
</evidence>
<dbReference type="EMBL" id="JARO02004959">
    <property type="protein sequence ID" value="KPP67594.1"/>
    <property type="molecule type" value="Genomic_DNA"/>
</dbReference>
<dbReference type="Pfam" id="PF17862">
    <property type="entry name" value="AAA_lid_3"/>
    <property type="match status" value="2"/>
</dbReference>
<protein>
    <recommendedName>
        <fullName evidence="5">AAA+ ATPase domain-containing protein</fullName>
    </recommendedName>
</protein>
<dbReference type="STRING" id="113540.ENSSFOP00015063718"/>
<feature type="compositionally biased region" description="Polar residues" evidence="4">
    <location>
        <begin position="93"/>
        <end position="103"/>
    </location>
</feature>
<organism evidence="6 7">
    <name type="scientific">Scleropages formosus</name>
    <name type="common">Asian bonytongue</name>
    <name type="synonym">Osteoglossum formosum</name>
    <dbReference type="NCBI Taxonomy" id="113540"/>
    <lineage>
        <taxon>Eukaryota</taxon>
        <taxon>Metazoa</taxon>
        <taxon>Chordata</taxon>
        <taxon>Craniata</taxon>
        <taxon>Vertebrata</taxon>
        <taxon>Euteleostomi</taxon>
        <taxon>Actinopterygii</taxon>
        <taxon>Neopterygii</taxon>
        <taxon>Teleostei</taxon>
        <taxon>Osteoglossocephala</taxon>
        <taxon>Osteoglossomorpha</taxon>
        <taxon>Osteoglossiformes</taxon>
        <taxon>Osteoglossidae</taxon>
        <taxon>Scleropages</taxon>
    </lineage>
</organism>
<feature type="domain" description="AAA+ ATPase" evidence="5">
    <location>
        <begin position="262"/>
        <end position="401"/>
    </location>
</feature>
<feature type="region of interest" description="Disordered" evidence="4">
    <location>
        <begin position="62"/>
        <end position="132"/>
    </location>
</feature>
<dbReference type="FunFam" id="3.40.50.300:FF:000149">
    <property type="entry name" value="Nuclear valosin-containing protein-like"/>
    <property type="match status" value="1"/>
</dbReference>
<name>A0A0P7UH84_SCLFO</name>
<dbReference type="CDD" id="cd19530">
    <property type="entry name" value="RecA-like_NVL_r2-like"/>
    <property type="match status" value="1"/>
</dbReference>
<dbReference type="PROSITE" id="PS00674">
    <property type="entry name" value="AAA"/>
    <property type="match status" value="2"/>
</dbReference>
<dbReference type="Gene3D" id="3.40.50.300">
    <property type="entry name" value="P-loop containing nucleotide triphosphate hydrolases"/>
    <property type="match status" value="2"/>
</dbReference>